<evidence type="ECO:0000313" key="2">
    <source>
        <dbReference type="Proteomes" id="UP001222958"/>
    </source>
</evidence>
<reference evidence="1" key="1">
    <citation type="submission" date="2023-04" db="EMBL/GenBank/DDBJ databases">
        <title>Epidemiological investigation of Clostridium perfringens isolated from cattle.</title>
        <authorList>
            <person name="Tian R."/>
        </authorList>
    </citation>
    <scope>NUCLEOTIDE SEQUENCE</scope>
    <source>
        <strain evidence="1">ZWCP172</strain>
    </source>
</reference>
<accession>A0AAP4A4M4</accession>
<evidence type="ECO:0000313" key="1">
    <source>
        <dbReference type="EMBL" id="MDH2334576.1"/>
    </source>
</evidence>
<organism evidence="1 2">
    <name type="scientific">Clostridium perfringens</name>
    <dbReference type="NCBI Taxonomy" id="1502"/>
    <lineage>
        <taxon>Bacteria</taxon>
        <taxon>Bacillati</taxon>
        <taxon>Bacillota</taxon>
        <taxon>Clostridia</taxon>
        <taxon>Eubacteriales</taxon>
        <taxon>Clostridiaceae</taxon>
        <taxon>Clostridium</taxon>
    </lineage>
</organism>
<protein>
    <recommendedName>
        <fullName evidence="3">HNH endonuclease</fullName>
    </recommendedName>
</protein>
<comment type="caution">
    <text evidence="1">The sequence shown here is derived from an EMBL/GenBank/DDBJ whole genome shotgun (WGS) entry which is preliminary data.</text>
</comment>
<gene>
    <name evidence="1" type="ORF">QDQ28_00080</name>
</gene>
<proteinExistence type="predicted"/>
<name>A0AAP4A4M4_CLOPF</name>
<sequence length="137" mass="15976">MSRLVSCSSCGRIHEAAYICDKKKANTKRNRDRYKEKLKGTKDIRSTGRWKRKANDIKVRDLGLCQMCKHNMDMLSDMKLFNAINVQVHHIIKIKDNPDLAFEDSNLITLCRYHHDLVEDKPKYIKVLQGLISPPTY</sequence>
<dbReference type="InterPro" id="IPR003615">
    <property type="entry name" value="HNH_nuc"/>
</dbReference>
<dbReference type="AlphaFoldDB" id="A0AAP4A4M4"/>
<dbReference type="CDD" id="cd00085">
    <property type="entry name" value="HNHc"/>
    <property type="match status" value="1"/>
</dbReference>
<dbReference type="RefSeq" id="WP_279856522.1">
    <property type="nucleotide sequence ID" value="NZ_JARVUX010000001.1"/>
</dbReference>
<evidence type="ECO:0008006" key="3">
    <source>
        <dbReference type="Google" id="ProtNLM"/>
    </source>
</evidence>
<dbReference type="EMBL" id="JARVUX010000001">
    <property type="protein sequence ID" value="MDH2334576.1"/>
    <property type="molecule type" value="Genomic_DNA"/>
</dbReference>
<dbReference type="Proteomes" id="UP001222958">
    <property type="component" value="Unassembled WGS sequence"/>
</dbReference>
<dbReference type="Gene3D" id="1.10.30.50">
    <property type="match status" value="1"/>
</dbReference>